<dbReference type="Proteomes" id="UP000029737">
    <property type="component" value="Unassembled WGS sequence"/>
</dbReference>
<organism evidence="2 3">
    <name type="scientific">Actinopolyspora erythraea</name>
    <dbReference type="NCBI Taxonomy" id="414996"/>
    <lineage>
        <taxon>Bacteria</taxon>
        <taxon>Bacillati</taxon>
        <taxon>Actinomycetota</taxon>
        <taxon>Actinomycetes</taxon>
        <taxon>Actinopolysporales</taxon>
        <taxon>Actinopolysporaceae</taxon>
        <taxon>Actinopolyspora</taxon>
    </lineage>
</organism>
<accession>A0ABR4X314</accession>
<dbReference type="PANTHER" id="PTHR34547">
    <property type="entry name" value="YACP-LIKE NYN DOMAIN PROTEIN"/>
    <property type="match status" value="1"/>
</dbReference>
<dbReference type="InterPro" id="IPR010298">
    <property type="entry name" value="YacP-like"/>
</dbReference>
<dbReference type="Pfam" id="PF05991">
    <property type="entry name" value="NYN_YacP"/>
    <property type="match status" value="1"/>
</dbReference>
<feature type="region of interest" description="Disordered" evidence="1">
    <location>
        <begin position="1"/>
        <end position="38"/>
    </location>
</feature>
<feature type="region of interest" description="Disordered" evidence="1">
    <location>
        <begin position="235"/>
        <end position="270"/>
    </location>
</feature>
<dbReference type="PANTHER" id="PTHR34547:SF1">
    <property type="entry name" value="YACP-LIKE NYN DOMAIN PROTEIN"/>
    <property type="match status" value="1"/>
</dbReference>
<dbReference type="RefSeq" id="WP_192827151.1">
    <property type="nucleotide sequence ID" value="NZ_CP022752.1"/>
</dbReference>
<evidence type="ECO:0000313" key="2">
    <source>
        <dbReference type="EMBL" id="KGI81054.1"/>
    </source>
</evidence>
<reference evidence="2 3" key="1">
    <citation type="journal article" date="2014" name="PLoS ONE">
        <title>Identification and Characterization of a New Erythromycin Biosynthetic Gene Cluster in Actinopolyspora erythraea YIM90600, a Novel Erythronolide-Producing Halophilic Actinomycete Isolated from Salt Field.</title>
        <authorList>
            <person name="Chen D."/>
            <person name="Feng J."/>
            <person name="Huang L."/>
            <person name="Zhang Q."/>
            <person name="Wu J."/>
            <person name="Zhu X."/>
            <person name="Duan Y."/>
            <person name="Xu Z."/>
        </authorList>
    </citation>
    <scope>NUCLEOTIDE SEQUENCE [LARGE SCALE GENOMIC DNA]</scope>
    <source>
        <strain evidence="2 3">YIM90600</strain>
    </source>
</reference>
<protein>
    <submittedName>
        <fullName evidence="2">RNA-binding protein</fullName>
    </submittedName>
</protein>
<evidence type="ECO:0000313" key="3">
    <source>
        <dbReference type="Proteomes" id="UP000029737"/>
    </source>
</evidence>
<dbReference type="EMBL" id="JPMV01000024">
    <property type="protein sequence ID" value="KGI81054.1"/>
    <property type="molecule type" value="Genomic_DNA"/>
</dbReference>
<name>A0ABR4X314_9ACTN</name>
<gene>
    <name evidence="2" type="ORF">IL38_13540</name>
</gene>
<proteinExistence type="predicted"/>
<evidence type="ECO:0000256" key="1">
    <source>
        <dbReference type="SAM" id="MobiDB-lite"/>
    </source>
</evidence>
<comment type="caution">
    <text evidence="2">The sequence shown here is derived from an EMBL/GenBank/DDBJ whole genome shotgun (WGS) entry which is preliminary data.</text>
</comment>
<sequence>MIPPTSGDDVDPQAATEAPETESDPPGSHDGPVVDWDELPGPLRARIAELAAAALGAMRPGDVPVRLRPITRFTVAKRAKLGQSDLLAAMRDSTVFHAAVLDWCRKKQPEALEQQQADPLAAATAAVLLNTVTAAHYVELVGHRVEHGKLREQRDSAVSRAERLAADNQRLRGELEEANRLARSAERHNSSDADRLRNRLRQQGVRLREQKDEVARLAAELERVTEQKDREMAELVAERDRDRARAAEERTRAERSYREAETARQSAREARRGDEVRLALLLETLEGSVAGLRRELGPARRGHDSAEHKPADTVGGVRAQAGSTEDVPDVAALDRLLALPAVHLVVDGYNVTKTGYPELPLAEQRDRLAHQLAVLAARSGAEVTVVFDGADVVSVPRSGPRGVRVLFSEPDVQADDVIRDLVDAEPDGRQIVVATSDREVVTSVRRRGAYAVASVVLLERVTPFWNQ</sequence>
<keyword evidence="3" id="KW-1185">Reference proteome</keyword>